<dbReference type="OrthoDB" id="5705501at2"/>
<protein>
    <submittedName>
        <fullName evidence="7">Mechanosensitive ion channel-like protein</fullName>
    </submittedName>
</protein>
<evidence type="ECO:0000256" key="4">
    <source>
        <dbReference type="ARBA" id="ARBA00023136"/>
    </source>
</evidence>
<feature type="transmembrane region" description="Helical" evidence="5">
    <location>
        <begin position="49"/>
        <end position="68"/>
    </location>
</feature>
<dbReference type="EMBL" id="QLLQ01000015">
    <property type="protein sequence ID" value="RAJ20638.1"/>
    <property type="molecule type" value="Genomic_DNA"/>
</dbReference>
<dbReference type="RefSeq" id="WP_066437333.1">
    <property type="nucleotide sequence ID" value="NZ_LZRN01000043.1"/>
</dbReference>
<accession>A0A1A7QVW9</accession>
<evidence type="ECO:0000256" key="2">
    <source>
        <dbReference type="ARBA" id="ARBA00022692"/>
    </source>
</evidence>
<dbReference type="InterPro" id="IPR010920">
    <property type="entry name" value="LSM_dom_sf"/>
</dbReference>
<keyword evidence="2 5" id="KW-0812">Transmembrane</keyword>
<comment type="subcellular location">
    <subcellularLocation>
        <location evidence="1">Membrane</location>
    </subcellularLocation>
</comment>
<dbReference type="SUPFAM" id="SSF50182">
    <property type="entry name" value="Sm-like ribonucleoproteins"/>
    <property type="match status" value="1"/>
</dbReference>
<dbReference type="AlphaFoldDB" id="A0A1A7QVW9"/>
<proteinExistence type="predicted"/>
<dbReference type="InterPro" id="IPR006685">
    <property type="entry name" value="MscS_channel_2nd"/>
</dbReference>
<feature type="transmembrane region" description="Helical" evidence="5">
    <location>
        <begin position="12"/>
        <end position="29"/>
    </location>
</feature>
<reference evidence="7 8" key="1">
    <citation type="submission" date="2018-06" db="EMBL/GenBank/DDBJ databases">
        <title>Genomic Encyclopedia of Archaeal and Bacterial Type Strains, Phase II (KMG-II): from individual species to whole genera.</title>
        <authorList>
            <person name="Goeker M."/>
        </authorList>
    </citation>
    <scope>NUCLEOTIDE SEQUENCE [LARGE SCALE GENOMIC DNA]</scope>
    <source>
        <strain evidence="7 8">DSM 12408</strain>
    </source>
</reference>
<dbReference type="Gene3D" id="1.10.287.1260">
    <property type="match status" value="1"/>
</dbReference>
<feature type="domain" description="Mechanosensitive ion channel MscS" evidence="6">
    <location>
        <begin position="94"/>
        <end position="159"/>
    </location>
</feature>
<dbReference type="InterPro" id="IPR023408">
    <property type="entry name" value="MscS_beta-dom_sf"/>
</dbReference>
<dbReference type="Pfam" id="PF00924">
    <property type="entry name" value="MS_channel_2nd"/>
    <property type="match status" value="1"/>
</dbReference>
<evidence type="ECO:0000313" key="8">
    <source>
        <dbReference type="Proteomes" id="UP000248987"/>
    </source>
</evidence>
<dbReference type="InterPro" id="IPR045275">
    <property type="entry name" value="MscS_archaea/bacteria_type"/>
</dbReference>
<keyword evidence="8" id="KW-1185">Reference proteome</keyword>
<keyword evidence="4 5" id="KW-0472">Membrane</keyword>
<gene>
    <name evidence="7" type="ORF">LX77_03164</name>
</gene>
<dbReference type="PANTHER" id="PTHR30221">
    <property type="entry name" value="SMALL-CONDUCTANCE MECHANOSENSITIVE CHANNEL"/>
    <property type="match status" value="1"/>
</dbReference>
<dbReference type="Proteomes" id="UP000248987">
    <property type="component" value="Unassembled WGS sequence"/>
</dbReference>
<evidence type="ECO:0000256" key="3">
    <source>
        <dbReference type="ARBA" id="ARBA00022989"/>
    </source>
</evidence>
<dbReference type="STRING" id="49280.A9996_15880"/>
<dbReference type="PANTHER" id="PTHR30221:SF8">
    <property type="entry name" value="SMALL-CONDUCTANCE MECHANOSENSITIVE CHANNEL"/>
    <property type="match status" value="1"/>
</dbReference>
<comment type="caution">
    <text evidence="7">The sequence shown here is derived from an EMBL/GenBank/DDBJ whole genome shotgun (WGS) entry which is preliminary data.</text>
</comment>
<organism evidence="7 8">
    <name type="scientific">Gelidibacter algens</name>
    <dbReference type="NCBI Taxonomy" id="49280"/>
    <lineage>
        <taxon>Bacteria</taxon>
        <taxon>Pseudomonadati</taxon>
        <taxon>Bacteroidota</taxon>
        <taxon>Flavobacteriia</taxon>
        <taxon>Flavobacteriales</taxon>
        <taxon>Flavobacteriaceae</taxon>
        <taxon>Gelidibacter</taxon>
    </lineage>
</organism>
<evidence type="ECO:0000256" key="1">
    <source>
        <dbReference type="ARBA" id="ARBA00004370"/>
    </source>
</evidence>
<evidence type="ECO:0000259" key="6">
    <source>
        <dbReference type="Pfam" id="PF00924"/>
    </source>
</evidence>
<keyword evidence="3 5" id="KW-1133">Transmembrane helix</keyword>
<sequence length="165" mass="18573">MDTTQLKIIETIAVILAFVFILLATTKLVNKTVSNNYLKKVRGKIIKKLINLINIIVCLIVILIIWGVDQSELAVFIGSLLTVLGIALFAQWSILSNITSSIIIFFNHPVKLEDTITIIDKDYEIEGRVSDIGVFFIILKTKEGEQITIPSNVFIQKMIKKKIND</sequence>
<dbReference type="GO" id="GO:0016020">
    <property type="term" value="C:membrane"/>
    <property type="evidence" value="ECO:0007669"/>
    <property type="project" value="UniProtKB-SubCell"/>
</dbReference>
<evidence type="ECO:0000256" key="5">
    <source>
        <dbReference type="SAM" id="Phobius"/>
    </source>
</evidence>
<dbReference type="GO" id="GO:0008381">
    <property type="term" value="F:mechanosensitive monoatomic ion channel activity"/>
    <property type="evidence" value="ECO:0007669"/>
    <property type="project" value="InterPro"/>
</dbReference>
<evidence type="ECO:0000313" key="7">
    <source>
        <dbReference type="EMBL" id="RAJ20638.1"/>
    </source>
</evidence>
<feature type="transmembrane region" description="Helical" evidence="5">
    <location>
        <begin position="74"/>
        <end position="95"/>
    </location>
</feature>
<name>A0A1A7QVW9_9FLAO</name>
<dbReference type="Gene3D" id="2.30.30.60">
    <property type="match status" value="1"/>
</dbReference>